<dbReference type="GO" id="GO:0000287">
    <property type="term" value="F:magnesium ion binding"/>
    <property type="evidence" value="ECO:0007669"/>
    <property type="project" value="TreeGrafter"/>
</dbReference>
<dbReference type="EMBL" id="CAEZWZ010000152">
    <property type="protein sequence ID" value="CAB4677553.1"/>
    <property type="molecule type" value="Genomic_DNA"/>
</dbReference>
<reference evidence="5" key="1">
    <citation type="submission" date="2020-05" db="EMBL/GenBank/DDBJ databases">
        <authorList>
            <person name="Chiriac C."/>
            <person name="Salcher M."/>
            <person name="Ghai R."/>
            <person name="Kavagutti S V."/>
        </authorList>
    </citation>
    <scope>NUCLEOTIDE SEQUENCE</scope>
</reference>
<keyword evidence="2" id="KW-0479">Metal-binding</keyword>
<dbReference type="InterPro" id="IPR005000">
    <property type="entry name" value="Aldolase/citrate-lyase_domain"/>
</dbReference>
<dbReference type="InterPro" id="IPR011206">
    <property type="entry name" value="Citrate_lyase_beta/mcl1/mcl2"/>
</dbReference>
<comment type="cofactor">
    <cofactor evidence="1">
        <name>Mg(2+)</name>
        <dbReference type="ChEBI" id="CHEBI:18420"/>
    </cofactor>
</comment>
<evidence type="ECO:0000256" key="2">
    <source>
        <dbReference type="ARBA" id="ARBA00022723"/>
    </source>
</evidence>
<accession>A0A6J6BTT0</accession>
<dbReference type="GO" id="GO:0006107">
    <property type="term" value="P:oxaloacetate metabolic process"/>
    <property type="evidence" value="ECO:0007669"/>
    <property type="project" value="TreeGrafter"/>
</dbReference>
<dbReference type="EMBL" id="CAEZSM010000050">
    <property type="protein sequence ID" value="CAB4542114.1"/>
    <property type="molecule type" value="Genomic_DNA"/>
</dbReference>
<name>A0A6J6BTT0_9ZZZZ</name>
<gene>
    <name evidence="5" type="ORF">UFOPK1438_00525</name>
    <name evidence="6" type="ORF">UFOPK2329_00880</name>
</gene>
<evidence type="ECO:0000313" key="5">
    <source>
        <dbReference type="EMBL" id="CAB4542114.1"/>
    </source>
</evidence>
<sequence>MLRRSLLSVPGDKEAMIAKAQSLVVDSLFFDLEDSVAPQSKAAARNLLAQSVKRDAFSSPFISVRVNARNTSYVGDDLALLSGGLGREIDSIIFPKINSVDDCNWMDAELASVEKAVGIAVGTIALDAQIETAQGLQNVNHIAAHPRVISLSFGPLDFLADVGAPTLHINESIQVIINHALAQILIAARANGIEALDGPTVDYKNPETFERSALAIYGMGFDGKWLIHPSQIELCHKVFTPTLEEFKSAIALLKDYEGQGVIVRDQVMVDAASIRMAQVVMSRGVAAGFTL</sequence>
<keyword evidence="3" id="KW-0460">Magnesium</keyword>
<feature type="domain" description="HpcH/HpaI aldolase/citrate lyase" evidence="4">
    <location>
        <begin position="4"/>
        <end position="229"/>
    </location>
</feature>
<dbReference type="PANTHER" id="PTHR32308">
    <property type="entry name" value="LYASE BETA SUBUNIT, PUTATIVE (AFU_ORTHOLOGUE AFUA_4G13030)-RELATED"/>
    <property type="match status" value="1"/>
</dbReference>
<dbReference type="GO" id="GO:0003824">
    <property type="term" value="F:catalytic activity"/>
    <property type="evidence" value="ECO:0007669"/>
    <property type="project" value="InterPro"/>
</dbReference>
<dbReference type="AlphaFoldDB" id="A0A6J6BTT0"/>
<dbReference type="SUPFAM" id="SSF51621">
    <property type="entry name" value="Phosphoenolpyruvate/pyruvate domain"/>
    <property type="match status" value="1"/>
</dbReference>
<proteinExistence type="predicted"/>
<organism evidence="5">
    <name type="scientific">freshwater metagenome</name>
    <dbReference type="NCBI Taxonomy" id="449393"/>
    <lineage>
        <taxon>unclassified sequences</taxon>
        <taxon>metagenomes</taxon>
        <taxon>ecological metagenomes</taxon>
    </lineage>
</organism>
<evidence type="ECO:0000256" key="1">
    <source>
        <dbReference type="ARBA" id="ARBA00001946"/>
    </source>
</evidence>
<dbReference type="Gene3D" id="3.20.20.60">
    <property type="entry name" value="Phosphoenolpyruvate-binding domains"/>
    <property type="match status" value="1"/>
</dbReference>
<dbReference type="PIRSF" id="PIRSF015582">
    <property type="entry name" value="Cit_lyase_B"/>
    <property type="match status" value="1"/>
</dbReference>
<evidence type="ECO:0000313" key="6">
    <source>
        <dbReference type="EMBL" id="CAB4677553.1"/>
    </source>
</evidence>
<dbReference type="Pfam" id="PF03328">
    <property type="entry name" value="HpcH_HpaI"/>
    <property type="match status" value="1"/>
</dbReference>
<evidence type="ECO:0000256" key="3">
    <source>
        <dbReference type="ARBA" id="ARBA00022842"/>
    </source>
</evidence>
<protein>
    <submittedName>
        <fullName evidence="5">Unannotated protein</fullName>
    </submittedName>
</protein>
<dbReference type="InterPro" id="IPR015813">
    <property type="entry name" value="Pyrv/PenolPyrv_kinase-like_dom"/>
</dbReference>
<dbReference type="PANTHER" id="PTHR32308:SF10">
    <property type="entry name" value="CITRATE LYASE SUBUNIT BETA"/>
    <property type="match status" value="1"/>
</dbReference>
<dbReference type="InterPro" id="IPR040442">
    <property type="entry name" value="Pyrv_kinase-like_dom_sf"/>
</dbReference>
<evidence type="ECO:0000259" key="4">
    <source>
        <dbReference type="Pfam" id="PF03328"/>
    </source>
</evidence>